<dbReference type="GO" id="GO:0016460">
    <property type="term" value="C:myosin II complex"/>
    <property type="evidence" value="ECO:0007669"/>
    <property type="project" value="TreeGrafter"/>
</dbReference>
<dbReference type="GO" id="GO:0005509">
    <property type="term" value="F:calcium ion binding"/>
    <property type="evidence" value="ECO:0007669"/>
    <property type="project" value="InterPro"/>
</dbReference>
<dbReference type="PANTHER" id="PTHR23048">
    <property type="entry name" value="MYOSIN LIGHT CHAIN 1, 3"/>
    <property type="match status" value="1"/>
</dbReference>
<name>A0A8S1KU45_9CILI</name>
<evidence type="ECO:0000256" key="1">
    <source>
        <dbReference type="ARBA" id="ARBA00020786"/>
    </source>
</evidence>
<proteinExistence type="predicted"/>
<dbReference type="FunFam" id="1.10.238.10:FF:000001">
    <property type="entry name" value="Calmodulin 1"/>
    <property type="match status" value="1"/>
</dbReference>
<keyword evidence="2" id="KW-0479">Metal-binding</keyword>
<dbReference type="SMART" id="SM00054">
    <property type="entry name" value="EFh"/>
    <property type="match status" value="4"/>
</dbReference>
<feature type="domain" description="EF-hand" evidence="6">
    <location>
        <begin position="170"/>
        <end position="205"/>
    </location>
</feature>
<evidence type="ECO:0000313" key="7">
    <source>
        <dbReference type="EMBL" id="CAD8059030.1"/>
    </source>
</evidence>
<dbReference type="InterPro" id="IPR002048">
    <property type="entry name" value="EF_hand_dom"/>
</dbReference>
<dbReference type="InterPro" id="IPR018247">
    <property type="entry name" value="EF_Hand_1_Ca_BS"/>
</dbReference>
<dbReference type="EMBL" id="CAJJDN010000013">
    <property type="protein sequence ID" value="CAD8059030.1"/>
    <property type="molecule type" value="Genomic_DNA"/>
</dbReference>
<dbReference type="PROSITE" id="PS50222">
    <property type="entry name" value="EF_HAND_2"/>
    <property type="match status" value="4"/>
</dbReference>
<dbReference type="AlphaFoldDB" id="A0A8S1KU45"/>
<dbReference type="Proteomes" id="UP000692954">
    <property type="component" value="Unassembled WGS sequence"/>
</dbReference>
<dbReference type="Pfam" id="PF13499">
    <property type="entry name" value="EF-hand_7"/>
    <property type="match status" value="2"/>
</dbReference>
<feature type="domain" description="EF-hand" evidence="6">
    <location>
        <begin position="134"/>
        <end position="169"/>
    </location>
</feature>
<evidence type="ECO:0000256" key="4">
    <source>
        <dbReference type="ARBA" id="ARBA00022990"/>
    </source>
</evidence>
<keyword evidence="4" id="KW-0007">Acetylation</keyword>
<feature type="region of interest" description="Disordered" evidence="5">
    <location>
        <begin position="1"/>
        <end position="37"/>
    </location>
</feature>
<reference evidence="7" key="1">
    <citation type="submission" date="2021-01" db="EMBL/GenBank/DDBJ databases">
        <authorList>
            <consortium name="Genoscope - CEA"/>
            <person name="William W."/>
        </authorList>
    </citation>
    <scope>NUCLEOTIDE SEQUENCE</scope>
</reference>
<keyword evidence="8" id="KW-1185">Reference proteome</keyword>
<dbReference type="PROSITE" id="PS00018">
    <property type="entry name" value="EF_HAND_1"/>
    <property type="match status" value="2"/>
</dbReference>
<organism evidence="7 8">
    <name type="scientific">Paramecium sonneborni</name>
    <dbReference type="NCBI Taxonomy" id="65129"/>
    <lineage>
        <taxon>Eukaryota</taxon>
        <taxon>Sar</taxon>
        <taxon>Alveolata</taxon>
        <taxon>Ciliophora</taxon>
        <taxon>Intramacronucleata</taxon>
        <taxon>Oligohymenophorea</taxon>
        <taxon>Peniculida</taxon>
        <taxon>Parameciidae</taxon>
        <taxon>Paramecium</taxon>
    </lineage>
</organism>
<dbReference type="CDD" id="cd00051">
    <property type="entry name" value="EFh"/>
    <property type="match status" value="2"/>
</dbReference>
<dbReference type="OrthoDB" id="429467at2759"/>
<evidence type="ECO:0000256" key="3">
    <source>
        <dbReference type="ARBA" id="ARBA00022737"/>
    </source>
</evidence>
<evidence type="ECO:0000256" key="5">
    <source>
        <dbReference type="SAM" id="MobiDB-lite"/>
    </source>
</evidence>
<dbReference type="InterPro" id="IPR050230">
    <property type="entry name" value="CALM/Myosin/TropC-like"/>
</dbReference>
<evidence type="ECO:0000313" key="8">
    <source>
        <dbReference type="Proteomes" id="UP000692954"/>
    </source>
</evidence>
<evidence type="ECO:0000256" key="2">
    <source>
        <dbReference type="ARBA" id="ARBA00022723"/>
    </source>
</evidence>
<protein>
    <recommendedName>
        <fullName evidence="1">Calmodulin</fullName>
    </recommendedName>
</protein>
<keyword evidence="3" id="KW-0677">Repeat</keyword>
<accession>A0A8S1KU45</accession>
<evidence type="ECO:0000259" key="6">
    <source>
        <dbReference type="PROSITE" id="PS50222"/>
    </source>
</evidence>
<comment type="caution">
    <text evidence="7">The sequence shown here is derived from an EMBL/GenBank/DDBJ whole genome shotgun (WGS) entry which is preliminary data.</text>
</comment>
<feature type="domain" description="EF-hand" evidence="6">
    <location>
        <begin position="97"/>
        <end position="132"/>
    </location>
</feature>
<feature type="domain" description="EF-hand" evidence="6">
    <location>
        <begin position="60"/>
        <end position="95"/>
    </location>
</feature>
<dbReference type="PANTHER" id="PTHR23048:SF0">
    <property type="entry name" value="CALMODULIN LIKE 3"/>
    <property type="match status" value="1"/>
</dbReference>
<feature type="compositionally biased region" description="Polar residues" evidence="5">
    <location>
        <begin position="7"/>
        <end position="19"/>
    </location>
</feature>
<sequence>MNKKKNTTSSVPTLPQSKVNPSLLAPPPQQLSPNQSYSTFIPPEPKFDPNDYITGTTTKRDIILYKEIFDFLDSNNNGVIQPMDLRKAFASAGKYQPKKQIIYQMIADFDQDQSGIIEFREFVRMMAMHPGEKDTDDDFENVFYQIDLDYKGYITADDLRELASECNEKIKEEDLLNIIHACDPDGNGTIRKQAFIRYMKSLQKKR</sequence>
<gene>
    <name evidence="7" type="ORF">PSON_ATCC_30995.1.T0130016</name>
</gene>